<feature type="non-terminal residue" evidence="1">
    <location>
        <position position="1"/>
    </location>
</feature>
<reference evidence="1 2" key="1">
    <citation type="journal article" date="2020" name="Fungal Divers.">
        <title>Resolving the Mortierellaceae phylogeny through synthesis of multi-gene phylogenetics and phylogenomics.</title>
        <authorList>
            <person name="Vandepol N."/>
            <person name="Liber J."/>
            <person name="Desiro A."/>
            <person name="Na H."/>
            <person name="Kennedy M."/>
            <person name="Barry K."/>
            <person name="Grigoriev I.V."/>
            <person name="Miller A.N."/>
            <person name="O'Donnell K."/>
            <person name="Stajich J.E."/>
            <person name="Bonito G."/>
        </authorList>
    </citation>
    <scope>NUCLEOTIDE SEQUENCE [LARGE SCALE GENOMIC DNA]</scope>
    <source>
        <strain evidence="1 2">AD045</strain>
    </source>
</reference>
<evidence type="ECO:0000313" key="1">
    <source>
        <dbReference type="EMBL" id="KAG0273449.1"/>
    </source>
</evidence>
<evidence type="ECO:0000313" key="2">
    <source>
        <dbReference type="Proteomes" id="UP001194696"/>
    </source>
</evidence>
<gene>
    <name evidence="1" type="ORF">BGZ96_004840</name>
</gene>
<dbReference type="EMBL" id="JAAAIM010002247">
    <property type="protein sequence ID" value="KAG0273449.1"/>
    <property type="molecule type" value="Genomic_DNA"/>
</dbReference>
<comment type="caution">
    <text evidence="1">The sequence shown here is derived from an EMBL/GenBank/DDBJ whole genome shotgun (WGS) entry which is preliminary data.</text>
</comment>
<sequence>AQGQRAVLPSSVHNGLSAVLQEMYSAALKELDQPGPVAAKKDVRVLLSGIINTVALSGRRFSISKKILQESRLPPLDTNSADYKSIKALLDDLMKTLYPVTSNTSSMNHRGKPQLQSLKRRVWTLLSEAEEETANGELVSKAST</sequence>
<accession>A0ABQ7JHY7</accession>
<keyword evidence="2" id="KW-1185">Reference proteome</keyword>
<dbReference type="Proteomes" id="UP001194696">
    <property type="component" value="Unassembled WGS sequence"/>
</dbReference>
<organism evidence="1 2">
    <name type="scientific">Linnemannia gamsii</name>
    <dbReference type="NCBI Taxonomy" id="64522"/>
    <lineage>
        <taxon>Eukaryota</taxon>
        <taxon>Fungi</taxon>
        <taxon>Fungi incertae sedis</taxon>
        <taxon>Mucoromycota</taxon>
        <taxon>Mortierellomycotina</taxon>
        <taxon>Mortierellomycetes</taxon>
        <taxon>Mortierellales</taxon>
        <taxon>Mortierellaceae</taxon>
        <taxon>Linnemannia</taxon>
    </lineage>
</organism>
<protein>
    <submittedName>
        <fullName evidence="1">Uncharacterized protein</fullName>
    </submittedName>
</protein>
<name>A0ABQ7JHY7_9FUNG</name>
<proteinExistence type="predicted"/>